<organism evidence="3 4">
    <name type="scientific">Aphanomyces euteiches</name>
    <dbReference type="NCBI Taxonomy" id="100861"/>
    <lineage>
        <taxon>Eukaryota</taxon>
        <taxon>Sar</taxon>
        <taxon>Stramenopiles</taxon>
        <taxon>Oomycota</taxon>
        <taxon>Saprolegniomycetes</taxon>
        <taxon>Saprolegniales</taxon>
        <taxon>Verrucalvaceae</taxon>
        <taxon>Aphanomyces</taxon>
    </lineage>
</organism>
<sequence length="316" mass="36101">MEGRASWSEDKDRTWMKELIHQVHVLGKRSDSGYKREAWVAAVAKLNEEHHISYNLDQVKARHNELKKQYAQMTQIIKTSGVGFESATCRLVCTEGSWAHFLRDKPKQWTVWQTKRFPLYPLCQQLFDGTLATGEYASSASDLPSRNNNDISDFDSVEGGEELIEETNIDDDETSDGDDTDTRESRRRRSALPLGSGSSKRTRTSLASAMVAEMKAFRASGREEIELIREVIARSPTLTSGSRASLERSYPALAIDALHEHFDAILEDKELAFAYDVFENEEKAAQFIRMKGLAREVWLRRQIAQKEREYLRESSE</sequence>
<keyword evidence="4" id="KW-1185">Reference proteome</keyword>
<dbReference type="Pfam" id="PF12776">
    <property type="entry name" value="Myb_DNA-bind_3"/>
    <property type="match status" value="1"/>
</dbReference>
<dbReference type="EMBL" id="VJMJ01000323">
    <property type="protein sequence ID" value="KAF0722795.1"/>
    <property type="molecule type" value="Genomic_DNA"/>
</dbReference>
<accession>A0A6G0W6Q6</accession>
<reference evidence="3 4" key="1">
    <citation type="submission" date="2019-07" db="EMBL/GenBank/DDBJ databases">
        <title>Genomics analysis of Aphanomyces spp. identifies a new class of oomycete effector associated with host adaptation.</title>
        <authorList>
            <person name="Gaulin E."/>
        </authorList>
    </citation>
    <scope>NUCLEOTIDE SEQUENCE [LARGE SCALE GENOMIC DNA]</scope>
    <source>
        <strain evidence="3 4">ATCC 201684</strain>
    </source>
</reference>
<evidence type="ECO:0000313" key="3">
    <source>
        <dbReference type="EMBL" id="KAF0722795.1"/>
    </source>
</evidence>
<comment type="caution">
    <text evidence="3">The sequence shown here is derived from an EMBL/GenBank/DDBJ whole genome shotgun (WGS) entry which is preliminary data.</text>
</comment>
<feature type="compositionally biased region" description="Acidic residues" evidence="1">
    <location>
        <begin position="165"/>
        <end position="181"/>
    </location>
</feature>
<gene>
    <name evidence="3" type="ORF">Ae201684_018147</name>
</gene>
<dbReference type="PANTHER" id="PTHR47072">
    <property type="match status" value="1"/>
</dbReference>
<feature type="region of interest" description="Disordered" evidence="1">
    <location>
        <begin position="165"/>
        <end position="205"/>
    </location>
</feature>
<proteinExistence type="predicted"/>
<evidence type="ECO:0000256" key="1">
    <source>
        <dbReference type="SAM" id="MobiDB-lite"/>
    </source>
</evidence>
<dbReference type="VEuPathDB" id="FungiDB:AeMF1_019504"/>
<evidence type="ECO:0000313" key="4">
    <source>
        <dbReference type="Proteomes" id="UP000481153"/>
    </source>
</evidence>
<protein>
    <recommendedName>
        <fullName evidence="2">Myb/SANT-like domain-containing protein</fullName>
    </recommendedName>
</protein>
<dbReference type="Proteomes" id="UP000481153">
    <property type="component" value="Unassembled WGS sequence"/>
</dbReference>
<dbReference type="InterPro" id="IPR024752">
    <property type="entry name" value="Myb/SANT-like_dom"/>
</dbReference>
<dbReference type="PANTHER" id="PTHR47072:SF4">
    <property type="entry name" value="MYB_SANT-LIKE DOMAIN-CONTAINING PROTEIN"/>
    <property type="match status" value="1"/>
</dbReference>
<feature type="domain" description="Myb/SANT-like" evidence="2">
    <location>
        <begin position="6"/>
        <end position="100"/>
    </location>
</feature>
<feature type="compositionally biased region" description="Polar residues" evidence="1">
    <location>
        <begin position="196"/>
        <end position="205"/>
    </location>
</feature>
<name>A0A6G0W6Q6_9STRA</name>
<evidence type="ECO:0000259" key="2">
    <source>
        <dbReference type="Pfam" id="PF12776"/>
    </source>
</evidence>
<dbReference type="AlphaFoldDB" id="A0A6G0W6Q6"/>